<dbReference type="EMBL" id="JAPWIJ010000001">
    <property type="protein sequence ID" value="MCZ4517000.1"/>
    <property type="molecule type" value="Genomic_DNA"/>
</dbReference>
<evidence type="ECO:0008006" key="3">
    <source>
        <dbReference type="Google" id="ProtNLM"/>
    </source>
</evidence>
<accession>A0ABT4M8Q4</accession>
<comment type="caution">
    <text evidence="1">The sequence shown here is derived from an EMBL/GenBank/DDBJ whole genome shotgun (WGS) entry which is preliminary data.</text>
</comment>
<sequence length="323" mass="34905">MKRGAWATDLSTLEDVADHGVVTRAQLRAAGVADGTVAGRCAAGGPWQHLLPGVVLLYNGYPSHQQRMAAALAYGGPHSILTGNAALSVHGLGPNPPSNEVHILVPNEMQRASVKFVRSERTWRMPEAAFEHGPRCAPVVRSVVDATRALRGRSQCTALIAEIIRRGAVSLEELAIELAEGPRRYSASTRLAIGDLLGNAHSVAEADAQRLYRSSGLPPMIHNARLFAADGTFLGSPDGFLDEVCFGWEIDSLAHHLSPIDHAKTMTRRALMQRHGAIVVSHLPQDIRDDPQRVLADLRAGYNQALDRPRPNLVVRQNPMPVG</sequence>
<protein>
    <recommendedName>
        <fullName evidence="3">AbiEi antitoxin C-terminal domain-containing protein</fullName>
    </recommendedName>
</protein>
<reference evidence="1" key="1">
    <citation type="submission" date="2022-12" db="EMBL/GenBank/DDBJ databases">
        <authorList>
            <person name="Krivoruchko A.V."/>
            <person name="Elkin A."/>
        </authorList>
    </citation>
    <scope>NUCLEOTIDE SEQUENCE</scope>
    <source>
        <strain evidence="1">IEGM 1391</strain>
    </source>
</reference>
<name>A0ABT4M8Q4_9NOCA</name>
<evidence type="ECO:0000313" key="2">
    <source>
        <dbReference type="Proteomes" id="UP001081071"/>
    </source>
</evidence>
<gene>
    <name evidence="1" type="ORF">O4220_00635</name>
</gene>
<organism evidence="1 2">
    <name type="scientific">Rhodococcus ruber</name>
    <dbReference type="NCBI Taxonomy" id="1830"/>
    <lineage>
        <taxon>Bacteria</taxon>
        <taxon>Bacillati</taxon>
        <taxon>Actinomycetota</taxon>
        <taxon>Actinomycetes</taxon>
        <taxon>Mycobacteriales</taxon>
        <taxon>Nocardiaceae</taxon>
        <taxon>Rhodococcus</taxon>
    </lineage>
</organism>
<keyword evidence="2" id="KW-1185">Reference proteome</keyword>
<dbReference type="RefSeq" id="WP_269601632.1">
    <property type="nucleotide sequence ID" value="NZ_JAPWIJ010000001.1"/>
</dbReference>
<dbReference type="Proteomes" id="UP001081071">
    <property type="component" value="Unassembled WGS sequence"/>
</dbReference>
<evidence type="ECO:0000313" key="1">
    <source>
        <dbReference type="EMBL" id="MCZ4517000.1"/>
    </source>
</evidence>
<proteinExistence type="predicted"/>